<protein>
    <submittedName>
        <fullName evidence="2">Uncharacterized protein</fullName>
    </submittedName>
</protein>
<accession>A0A2T0VB35</accession>
<gene>
    <name evidence="2" type="ORF">B0I08_1068</name>
</gene>
<name>A0A2T0VB35_9MICO</name>
<dbReference type="AlphaFoldDB" id="A0A2T0VB35"/>
<sequence>MSSIARGPVGLVAIVILCLSGCSLLERIDTSPLDPGGVHSPASPTAPAPIPPVTSLTVTPEGLGPLAIGSPVPPPSAAPIVSWDATYCVGDATGAVEGDPFSGAWLPTGPDAMSPALGERPPFYLLTADGLRDGPVREINVWSPDIRTIEGIRAGDSREQLTATYARFDEIAEGVLSDVFALDGVNGRLLFEVARESEHPELAGYWGSAVDTVVWMRVVSVDSPASAIAASDAGGPCVL</sequence>
<organism evidence="2 3">
    <name type="scientific">Glaciihabitans tibetensis</name>
    <dbReference type="NCBI Taxonomy" id="1266600"/>
    <lineage>
        <taxon>Bacteria</taxon>
        <taxon>Bacillati</taxon>
        <taxon>Actinomycetota</taxon>
        <taxon>Actinomycetes</taxon>
        <taxon>Micrococcales</taxon>
        <taxon>Microbacteriaceae</taxon>
        <taxon>Glaciihabitans</taxon>
    </lineage>
</organism>
<evidence type="ECO:0000313" key="2">
    <source>
        <dbReference type="EMBL" id="PRY67405.1"/>
    </source>
</evidence>
<dbReference type="Proteomes" id="UP000237983">
    <property type="component" value="Unassembled WGS sequence"/>
</dbReference>
<evidence type="ECO:0000256" key="1">
    <source>
        <dbReference type="SAM" id="MobiDB-lite"/>
    </source>
</evidence>
<comment type="caution">
    <text evidence="2">The sequence shown here is derived from an EMBL/GenBank/DDBJ whole genome shotgun (WGS) entry which is preliminary data.</text>
</comment>
<dbReference type="RefSeq" id="WP_106212981.1">
    <property type="nucleotide sequence ID" value="NZ_PVTL01000006.1"/>
</dbReference>
<dbReference type="OrthoDB" id="9774531at2"/>
<feature type="region of interest" description="Disordered" evidence="1">
    <location>
        <begin position="35"/>
        <end position="56"/>
    </location>
</feature>
<reference evidence="2 3" key="1">
    <citation type="submission" date="2018-03" db="EMBL/GenBank/DDBJ databases">
        <title>Genomic Encyclopedia of Type Strains, Phase III (KMG-III): the genomes of soil and plant-associated and newly described type strains.</title>
        <authorList>
            <person name="Whitman W."/>
        </authorList>
    </citation>
    <scope>NUCLEOTIDE SEQUENCE [LARGE SCALE GENOMIC DNA]</scope>
    <source>
        <strain evidence="2 3">CGMCC 1.12484</strain>
    </source>
</reference>
<keyword evidence="3" id="KW-1185">Reference proteome</keyword>
<evidence type="ECO:0000313" key="3">
    <source>
        <dbReference type="Proteomes" id="UP000237983"/>
    </source>
</evidence>
<proteinExistence type="predicted"/>
<dbReference type="EMBL" id="PVTL01000006">
    <property type="protein sequence ID" value="PRY67405.1"/>
    <property type="molecule type" value="Genomic_DNA"/>
</dbReference>